<feature type="compositionally biased region" description="Basic residues" evidence="1">
    <location>
        <begin position="50"/>
        <end position="61"/>
    </location>
</feature>
<accession>A0A2D3I6E7</accession>
<proteinExistence type="predicted"/>
<sequence length="71" mass="8453">MIILVEEKHQQYLLEQSSHQICISNWLNIFLRSPLENGVPVEIKLKAGKKKMRKKKKKKRNIPYQDSCFNL</sequence>
<name>A0A2D3I6E7_9VIRU</name>
<reference evidence="2" key="1">
    <citation type="journal article" date="2018" name="Aquaculture">
        <title>Complete genome sequence of a white spot syndrome virus associated with a disease incursion in Australia.</title>
        <authorList>
            <person name="Oakey J."/>
            <person name="Smith C.S."/>
        </authorList>
    </citation>
    <scope>NUCLEOTIDE SEQUENCE [LARGE SCALE GENOMIC DNA]</scope>
    <source>
        <strain evidence="2">WSSV-AU</strain>
    </source>
</reference>
<evidence type="ECO:0000256" key="1">
    <source>
        <dbReference type="SAM" id="MobiDB-lite"/>
    </source>
</evidence>
<evidence type="ECO:0000313" key="2">
    <source>
        <dbReference type="EMBL" id="ATU83967.1"/>
    </source>
</evidence>
<dbReference type="Proteomes" id="UP000267516">
    <property type="component" value="Segment"/>
</dbReference>
<organism evidence="2">
    <name type="scientific">White spot syndrome virus</name>
    <dbReference type="NCBI Taxonomy" id="342409"/>
    <lineage>
        <taxon>Viruses</taxon>
        <taxon>Viruses incertae sedis</taxon>
        <taxon>Naldaviricetes</taxon>
        <taxon>Nimaviridae</taxon>
        <taxon>Whispovirus</taxon>
    </lineage>
</organism>
<feature type="region of interest" description="Disordered" evidence="1">
    <location>
        <begin position="50"/>
        <end position="71"/>
    </location>
</feature>
<dbReference type="EMBL" id="MF768985">
    <property type="protein sequence ID" value="ATU83967.1"/>
    <property type="molecule type" value="Genomic_DNA"/>
</dbReference>
<protein>
    <submittedName>
        <fullName evidence="2">ORF94</fullName>
    </submittedName>
</protein>